<dbReference type="KEGG" id="pce:PECL_1537"/>
<reference evidence="2 3" key="1">
    <citation type="journal article" date="2012" name="J. Bacteriol.">
        <title>Complete Genome Sequence of the Beer Spoilage Organism Pediococcus claussenii ATCC BAA-344T.</title>
        <authorList>
            <person name="Pittet V."/>
            <person name="Abegunde T."/>
            <person name="Marfleet T."/>
            <person name="Haakensen M."/>
            <person name="Morrow K."/>
            <person name="Jayaprakash T."/>
            <person name="Schroeder K."/>
            <person name="Trost B."/>
            <person name="Byrns S."/>
            <person name="Bergsveinson J."/>
            <person name="Kusalik A."/>
            <person name="Ziola B."/>
        </authorList>
    </citation>
    <scope>NUCLEOTIDE SEQUENCE [LARGE SCALE GENOMIC DNA]</scope>
    <source>
        <strain evidence="2 3">ATCC BAA-344</strain>
    </source>
</reference>
<dbReference type="EMBL" id="CP003137">
    <property type="protein sequence ID" value="AEV95755.1"/>
    <property type="molecule type" value="Genomic_DNA"/>
</dbReference>
<gene>
    <name evidence="2" type="ordered locus">PECL_1537</name>
</gene>
<dbReference type="Proteomes" id="UP000005444">
    <property type="component" value="Chromosome"/>
</dbReference>
<proteinExistence type="predicted"/>
<evidence type="ECO:0000313" key="3">
    <source>
        <dbReference type="Proteomes" id="UP000005444"/>
    </source>
</evidence>
<evidence type="ECO:0000313" key="2">
    <source>
        <dbReference type="EMBL" id="AEV95755.1"/>
    </source>
</evidence>
<dbReference type="GO" id="GO:0003677">
    <property type="term" value="F:DNA binding"/>
    <property type="evidence" value="ECO:0007669"/>
    <property type="project" value="InterPro"/>
</dbReference>
<accession>G8PAG6</accession>
<dbReference type="STRING" id="701521.PECL_1537"/>
<evidence type="ECO:0000259" key="1">
    <source>
        <dbReference type="SMART" id="SM00966"/>
    </source>
</evidence>
<dbReference type="RefSeq" id="WP_014215949.1">
    <property type="nucleotide sequence ID" value="NC_016605.1"/>
</dbReference>
<name>G8PAG6_PEDCP</name>
<protein>
    <recommendedName>
        <fullName evidence="1">SpoVT-AbrB domain-containing protein</fullName>
    </recommendedName>
</protein>
<dbReference type="eggNOG" id="COG2336">
    <property type="taxonomic scope" value="Bacteria"/>
</dbReference>
<feature type="domain" description="SpoVT-AbrB" evidence="1">
    <location>
        <begin position="7"/>
        <end position="52"/>
    </location>
</feature>
<dbReference type="Gene3D" id="2.10.260.10">
    <property type="match status" value="1"/>
</dbReference>
<dbReference type="PATRIC" id="fig|701521.8.peg.1439"/>
<sequence length="86" mass="10100">MVLAKLSKWGNSQGIRISKDILKQIGITKFDDIELNMKVEGQKLIIEKNISKSNLMKRFEDYDYQEYLEDQDRVIEKGTSQGRELF</sequence>
<dbReference type="AlphaFoldDB" id="G8PAG6"/>
<dbReference type="SUPFAM" id="SSF89447">
    <property type="entry name" value="AbrB/MazE/MraZ-like"/>
    <property type="match status" value="1"/>
</dbReference>
<dbReference type="SMART" id="SM00966">
    <property type="entry name" value="SpoVT_AbrB"/>
    <property type="match status" value="1"/>
</dbReference>
<dbReference type="HOGENOM" id="CLU_150554_1_1_9"/>
<keyword evidence="3" id="KW-1185">Reference proteome</keyword>
<dbReference type="InterPro" id="IPR007159">
    <property type="entry name" value="SpoVT-AbrB_dom"/>
</dbReference>
<organism evidence="2 3">
    <name type="scientific">Pediococcus claussenii (strain ATCC BAA-344 / DSM 14800 / JCM 18046 / KCTC 3811 / LMG 21948 / P06)</name>
    <dbReference type="NCBI Taxonomy" id="701521"/>
    <lineage>
        <taxon>Bacteria</taxon>
        <taxon>Bacillati</taxon>
        <taxon>Bacillota</taxon>
        <taxon>Bacilli</taxon>
        <taxon>Lactobacillales</taxon>
        <taxon>Lactobacillaceae</taxon>
        <taxon>Pediococcus</taxon>
    </lineage>
</organism>
<dbReference type="InterPro" id="IPR037914">
    <property type="entry name" value="SpoVT-AbrB_sf"/>
</dbReference>